<proteinExistence type="predicted"/>
<dbReference type="EMBL" id="LNGC01000293">
    <property type="protein sequence ID" value="KYC44328.1"/>
    <property type="molecule type" value="Genomic_DNA"/>
</dbReference>
<reference evidence="1 2" key="1">
    <citation type="journal article" date="2016" name="ISME J.">
        <title>Chasing the elusive Euryarchaeota class WSA2: genomes reveal a uniquely fastidious methyl-reducing methanogen.</title>
        <authorList>
            <person name="Nobu M.K."/>
            <person name="Narihiro T."/>
            <person name="Kuroda K."/>
            <person name="Mei R."/>
            <person name="Liu W.T."/>
        </authorList>
    </citation>
    <scope>NUCLEOTIDE SEQUENCE [LARGE SCALE GENOMIC DNA]</scope>
    <source>
        <strain evidence="1">U1lsi0528_Bin055</strain>
    </source>
</reference>
<name>A0A150IHF4_9EURY</name>
<organism evidence="1 2">
    <name type="scientific">Candidatus Methanofastidiosum methylothiophilum</name>
    <dbReference type="NCBI Taxonomy" id="1705564"/>
    <lineage>
        <taxon>Archaea</taxon>
        <taxon>Methanobacteriati</taxon>
        <taxon>Methanobacteriota</taxon>
        <taxon>Stenosarchaea group</taxon>
        <taxon>Candidatus Methanofastidiosia</taxon>
        <taxon>Candidatus Methanofastidiosales</taxon>
        <taxon>Candidatus Methanofastidiosaceae</taxon>
        <taxon>Candidatus Methanofastidiosum</taxon>
    </lineage>
</organism>
<comment type="caution">
    <text evidence="1">The sequence shown here is derived from an EMBL/GenBank/DDBJ whole genome shotgun (WGS) entry which is preliminary data.</text>
</comment>
<dbReference type="AlphaFoldDB" id="A0A150IHF4"/>
<dbReference type="Proteomes" id="UP000075398">
    <property type="component" value="Unassembled WGS sequence"/>
</dbReference>
<evidence type="ECO:0000313" key="2">
    <source>
        <dbReference type="Proteomes" id="UP000075398"/>
    </source>
</evidence>
<sequence>MSNVSNGRYSFPSEESIGKGISGQIERGGNFWGVLEDYDDAYLYLRGDAGQQIIIKRRTIARLEVI</sequence>
<accession>A0A150IHF4</accession>
<evidence type="ECO:0000313" key="1">
    <source>
        <dbReference type="EMBL" id="KYC44328.1"/>
    </source>
</evidence>
<gene>
    <name evidence="1" type="ORF">AMQ22_02317</name>
</gene>
<protein>
    <submittedName>
        <fullName evidence="1">Uncharacterized protein</fullName>
    </submittedName>
</protein>